<dbReference type="OrthoDB" id="264392at2759"/>
<name>A0A3G2RZM0_MALR7</name>
<evidence type="ECO:0000256" key="2">
    <source>
        <dbReference type="ARBA" id="ARBA00022692"/>
    </source>
</evidence>
<dbReference type="InterPro" id="IPR015672">
    <property type="entry name" value="GPHR/GTG"/>
</dbReference>
<feature type="transmembrane region" description="Helical" evidence="5">
    <location>
        <begin position="190"/>
        <end position="210"/>
    </location>
</feature>
<feature type="transmembrane region" description="Helical" evidence="5">
    <location>
        <begin position="380"/>
        <end position="404"/>
    </location>
</feature>
<gene>
    <name evidence="8" type="primary">GPR89B</name>
    <name evidence="8" type="ORF">DNF11_0036</name>
</gene>
<feature type="transmembrane region" description="Helical" evidence="5">
    <location>
        <begin position="153"/>
        <end position="170"/>
    </location>
</feature>
<evidence type="ECO:0000313" key="9">
    <source>
        <dbReference type="Proteomes" id="UP000269793"/>
    </source>
</evidence>
<dbReference type="EMBL" id="CP033148">
    <property type="protein sequence ID" value="AYO40986.1"/>
    <property type="molecule type" value="Genomic_DNA"/>
</dbReference>
<feature type="domain" description="Abscisic acid G-protein coupled receptor-like" evidence="6">
    <location>
        <begin position="311"/>
        <end position="484"/>
    </location>
</feature>
<evidence type="ECO:0000259" key="7">
    <source>
        <dbReference type="Pfam" id="PF12537"/>
    </source>
</evidence>
<evidence type="ECO:0000259" key="6">
    <source>
        <dbReference type="Pfam" id="PF12430"/>
    </source>
</evidence>
<feature type="domain" description="Golgi pH regulator conserved" evidence="7">
    <location>
        <begin position="180"/>
        <end position="247"/>
    </location>
</feature>
<evidence type="ECO:0000256" key="4">
    <source>
        <dbReference type="ARBA" id="ARBA00023136"/>
    </source>
</evidence>
<feature type="transmembrane region" description="Helical" evidence="5">
    <location>
        <begin position="6"/>
        <end position="25"/>
    </location>
</feature>
<feature type="transmembrane region" description="Helical" evidence="5">
    <location>
        <begin position="416"/>
        <end position="440"/>
    </location>
</feature>
<proteinExistence type="predicted"/>
<dbReference type="GO" id="GO:0016020">
    <property type="term" value="C:membrane"/>
    <property type="evidence" value="ECO:0007669"/>
    <property type="project" value="UniProtKB-SubCell"/>
</dbReference>
<sequence>MTGGGTLVWIVCIRVFLLVGAYHVLPWLVGEAKYVSLETETTRSVESMTLPNVAHARSRTGSGVERVMRMFESWMPKSLSSASILFCISAEESLTIVCLAVLERMQADVPWLLFHWHMSLPIVILLIIFVLPLCACILLSFGSGRRQWSRVRGMLSASLFLGWCFLFLRVPLPKAESTLSFFQAMLSRTAVLGVSLIAALSGSVAAGAICDSYEMMIRRRQRNSETDLKSMRSAFQQSFKDIQERRAMVAEVESERETSPTRGDWMRFLGWGSKDRQLSSLNTEIAGLVTMAHALRKDIQFYEEKERRMRYAKTWIGYAWIVSGYIFSMYCAMRLVQCVLNLLIFGYNSISTRDLVSTSVAHLLRLMGWRVDVSQWSPSISVLLLGSLIVMRTRVILGSLSAFIQYVSTGISTQILVLFTAQVLCIYVLAALIQLHAGVSLGSTGEPSRLLAALPDFQRVFGRIFDIIFLGSAVLVAAYRWFVSQSDASLQL</sequence>
<dbReference type="InterPro" id="IPR025969">
    <property type="entry name" value="ABA_GPCR_dom"/>
</dbReference>
<dbReference type="Pfam" id="PF12537">
    <property type="entry name" value="GPHR_N"/>
    <property type="match status" value="1"/>
</dbReference>
<keyword evidence="9" id="KW-1185">Reference proteome</keyword>
<protein>
    <submittedName>
        <fullName evidence="8">Golgi pH regulator B</fullName>
    </submittedName>
</protein>
<reference evidence="8 9" key="1">
    <citation type="submission" date="2018-10" db="EMBL/GenBank/DDBJ databases">
        <title>Complete genome sequence of Malassezia restricta CBS 7877.</title>
        <authorList>
            <person name="Morand S.C."/>
            <person name="Bertignac M."/>
            <person name="Iltis A."/>
            <person name="Kolder I."/>
            <person name="Pirovano W."/>
            <person name="Jourdain R."/>
            <person name="Clavaud C."/>
        </authorList>
    </citation>
    <scope>NUCLEOTIDE SEQUENCE [LARGE SCALE GENOMIC DNA]</scope>
    <source>
        <strain evidence="8 9">CBS 7877</strain>
    </source>
</reference>
<dbReference type="PANTHER" id="PTHR15948:SF0">
    <property type="entry name" value="GOLGI PH REGULATOR A-RELATED"/>
    <property type="match status" value="1"/>
</dbReference>
<feature type="transmembrane region" description="Helical" evidence="5">
    <location>
        <begin position="122"/>
        <end position="141"/>
    </location>
</feature>
<feature type="transmembrane region" description="Helical" evidence="5">
    <location>
        <begin position="315"/>
        <end position="336"/>
    </location>
</feature>
<keyword evidence="2 5" id="KW-0812">Transmembrane</keyword>
<dbReference type="VEuPathDB" id="FungiDB:DNF11_0036"/>
<evidence type="ECO:0000313" key="8">
    <source>
        <dbReference type="EMBL" id="AYO40986.1"/>
    </source>
</evidence>
<dbReference type="Pfam" id="PF12430">
    <property type="entry name" value="ABA_GPCR"/>
    <property type="match status" value="1"/>
</dbReference>
<organism evidence="8 9">
    <name type="scientific">Malassezia restricta (strain ATCC 96810 / NBRC 103918 / CBS 7877)</name>
    <name type="common">Seborrheic dermatitis infection agent</name>
    <dbReference type="NCBI Taxonomy" id="425264"/>
    <lineage>
        <taxon>Eukaryota</taxon>
        <taxon>Fungi</taxon>
        <taxon>Dikarya</taxon>
        <taxon>Basidiomycota</taxon>
        <taxon>Ustilaginomycotina</taxon>
        <taxon>Malasseziomycetes</taxon>
        <taxon>Malasseziales</taxon>
        <taxon>Malasseziaceae</taxon>
        <taxon>Malassezia</taxon>
    </lineage>
</organism>
<dbReference type="AlphaFoldDB" id="A0A3G2RZM0"/>
<evidence type="ECO:0000256" key="3">
    <source>
        <dbReference type="ARBA" id="ARBA00022989"/>
    </source>
</evidence>
<feature type="transmembrane region" description="Helical" evidence="5">
    <location>
        <begin position="460"/>
        <end position="482"/>
    </location>
</feature>
<keyword evidence="4 5" id="KW-0472">Membrane</keyword>
<dbReference type="Proteomes" id="UP000269793">
    <property type="component" value="Chromosome I"/>
</dbReference>
<comment type="subcellular location">
    <subcellularLocation>
        <location evidence="1">Membrane</location>
        <topology evidence="1">Multi-pass membrane protein</topology>
    </subcellularLocation>
</comment>
<accession>A0A3G2RZM0</accession>
<dbReference type="InterPro" id="IPR022535">
    <property type="entry name" value="Golgi_pH-regulator_cons_dom"/>
</dbReference>
<keyword evidence="3 5" id="KW-1133">Transmembrane helix</keyword>
<evidence type="ECO:0000256" key="1">
    <source>
        <dbReference type="ARBA" id="ARBA00004141"/>
    </source>
</evidence>
<dbReference type="PANTHER" id="PTHR15948">
    <property type="entry name" value="G-PROTEIN COUPLED RECEPTOR 89-RELATED"/>
    <property type="match status" value="1"/>
</dbReference>
<evidence type="ECO:0000256" key="5">
    <source>
        <dbReference type="SAM" id="Phobius"/>
    </source>
</evidence>